<dbReference type="GO" id="GO:0006147">
    <property type="term" value="P:guanine catabolic process"/>
    <property type="evidence" value="ECO:0007669"/>
    <property type="project" value="UniProtKB-UniRule"/>
</dbReference>
<evidence type="ECO:0000256" key="6">
    <source>
        <dbReference type="ARBA" id="ARBA00022833"/>
    </source>
</evidence>
<evidence type="ECO:0000259" key="9">
    <source>
        <dbReference type="Pfam" id="PF01979"/>
    </source>
</evidence>
<dbReference type="InterPro" id="IPR014311">
    <property type="entry name" value="Guanine_deaminase"/>
</dbReference>
<keyword evidence="4 8" id="KW-0479">Metal-binding</keyword>
<dbReference type="RefSeq" id="WP_102951962.1">
    <property type="nucleotide sequence ID" value="NZ_CP024847.1"/>
</dbReference>
<dbReference type="Proteomes" id="UP000236655">
    <property type="component" value="Chromosome"/>
</dbReference>
<evidence type="ECO:0000313" key="10">
    <source>
        <dbReference type="EMBL" id="AUR52674.1"/>
    </source>
</evidence>
<dbReference type="GO" id="GO:0005829">
    <property type="term" value="C:cytosol"/>
    <property type="evidence" value="ECO:0007669"/>
    <property type="project" value="TreeGrafter"/>
</dbReference>
<dbReference type="InterPro" id="IPR051607">
    <property type="entry name" value="Metallo-dep_hydrolases"/>
</dbReference>
<gene>
    <name evidence="10" type="primary">guaD</name>
    <name evidence="10" type="ORF">CUN60_10320</name>
</gene>
<dbReference type="SUPFAM" id="SSF51338">
    <property type="entry name" value="Composite domain of metallo-dependent hydrolases"/>
    <property type="match status" value="1"/>
</dbReference>
<comment type="pathway">
    <text evidence="1 8">Purine metabolism; guanine degradation; xanthine from guanine: step 1/1.</text>
</comment>
<evidence type="ECO:0000313" key="11">
    <source>
        <dbReference type="Proteomes" id="UP000236655"/>
    </source>
</evidence>
<comment type="similarity">
    <text evidence="2 8">Belongs to the metallo-dependent hydrolases superfamily. ATZ/TRZ family.</text>
</comment>
<organism evidence="10 11">
    <name type="scientific">Aquella oligotrophica</name>
    <dbReference type="NCBI Taxonomy" id="2067065"/>
    <lineage>
        <taxon>Bacteria</taxon>
        <taxon>Pseudomonadati</taxon>
        <taxon>Pseudomonadota</taxon>
        <taxon>Betaproteobacteria</taxon>
        <taxon>Neisseriales</taxon>
        <taxon>Neisseriaceae</taxon>
        <taxon>Aquella</taxon>
    </lineage>
</organism>
<dbReference type="AlphaFoldDB" id="A0A2I7N889"/>
<dbReference type="InterPro" id="IPR011059">
    <property type="entry name" value="Metal-dep_hydrolase_composite"/>
</dbReference>
<comment type="function">
    <text evidence="8">Catalyzes the hydrolytic deamination of guanine, producing xanthine and ammonia.</text>
</comment>
<proteinExistence type="inferred from homology"/>
<dbReference type="UniPathway" id="UPA00603">
    <property type="reaction ID" value="UER00660"/>
</dbReference>
<accession>A0A2I7N889</accession>
<dbReference type="InterPro" id="IPR032466">
    <property type="entry name" value="Metal_Hydrolase"/>
</dbReference>
<dbReference type="Gene3D" id="3.20.20.140">
    <property type="entry name" value="Metal-dependent hydrolases"/>
    <property type="match status" value="1"/>
</dbReference>
<name>A0A2I7N889_9NEIS</name>
<sequence>MINATNNGTLTGYKGSVFYFTDNPKFTQNAYQFFPEGILYVQDGKVVEAGDYNKLRAKYPNAEIVDYTGKLITPGLMDSHVHYPQMEMVGSYGEQLVQWLGKYTIPTERKLADREYADKIANLYLDELIKHGTTSAAIFATISPNSTDALFEAALKRNMRVIGGSAYMDVNTPDYACLPPNEVYDFNKTLIDRWNGRGRTNYAISPRSAYLLSPAEMEATQALLKDYPDIHIQVHLAENKESGDMVTKLFPGLKNYTEVYDHYGLMTDKTIMGHCVWLDDAEFELIVARKSSCAFLPTSNLFLGSGLFNLQRANKHRATVGMGTDYAAGTTLSMLKTMGEAYKVTQLRKAFAEDPRSVEPLDPLENYYLTTLGAARAMSIDAYVGSFESGKEADFIVLDSTSTRDLSVRAEQSEDIRDLLFAFQIIGDDRSVAHTYIMGNKMK</sequence>
<dbReference type="GO" id="GO:0008270">
    <property type="term" value="F:zinc ion binding"/>
    <property type="evidence" value="ECO:0007669"/>
    <property type="project" value="UniProtKB-UniRule"/>
</dbReference>
<dbReference type="EC" id="3.5.4.3" evidence="3 7"/>
<evidence type="ECO:0000256" key="2">
    <source>
        <dbReference type="ARBA" id="ARBA00006745"/>
    </source>
</evidence>
<dbReference type="GO" id="GO:0008892">
    <property type="term" value="F:guanine deaminase activity"/>
    <property type="evidence" value="ECO:0007669"/>
    <property type="project" value="UniProtKB-UniRule"/>
</dbReference>
<evidence type="ECO:0000256" key="5">
    <source>
        <dbReference type="ARBA" id="ARBA00022801"/>
    </source>
</evidence>
<evidence type="ECO:0000256" key="1">
    <source>
        <dbReference type="ARBA" id="ARBA00004984"/>
    </source>
</evidence>
<evidence type="ECO:0000256" key="7">
    <source>
        <dbReference type="NCBIfam" id="TIGR02967"/>
    </source>
</evidence>
<keyword evidence="6 8" id="KW-0862">Zinc</keyword>
<evidence type="ECO:0000256" key="4">
    <source>
        <dbReference type="ARBA" id="ARBA00022723"/>
    </source>
</evidence>
<dbReference type="InterPro" id="IPR006680">
    <property type="entry name" value="Amidohydro-rel"/>
</dbReference>
<evidence type="ECO:0000256" key="3">
    <source>
        <dbReference type="ARBA" id="ARBA00012781"/>
    </source>
</evidence>
<dbReference type="SUPFAM" id="SSF51556">
    <property type="entry name" value="Metallo-dependent hydrolases"/>
    <property type="match status" value="1"/>
</dbReference>
<keyword evidence="5 8" id="KW-0378">Hydrolase</keyword>
<dbReference type="KEGG" id="nba:CUN60_10320"/>
<dbReference type="Pfam" id="PF01979">
    <property type="entry name" value="Amidohydro_1"/>
    <property type="match status" value="1"/>
</dbReference>
<dbReference type="PANTHER" id="PTHR11271:SF6">
    <property type="entry name" value="GUANINE DEAMINASE"/>
    <property type="match status" value="1"/>
</dbReference>
<keyword evidence="11" id="KW-1185">Reference proteome</keyword>
<dbReference type="PANTHER" id="PTHR11271">
    <property type="entry name" value="GUANINE DEAMINASE"/>
    <property type="match status" value="1"/>
</dbReference>
<dbReference type="Gene3D" id="2.30.40.10">
    <property type="entry name" value="Urease, subunit C, domain 1"/>
    <property type="match status" value="1"/>
</dbReference>
<protein>
    <recommendedName>
        <fullName evidence="3 7">Guanine deaminase</fullName>
        <shortName evidence="8">Guanase</shortName>
        <ecNumber evidence="3 7">3.5.4.3</ecNumber>
    </recommendedName>
    <alternativeName>
        <fullName evidence="8">Guanine aminohydrolase</fullName>
    </alternativeName>
</protein>
<reference evidence="11" key="1">
    <citation type="submission" date="2017-11" db="EMBL/GenBank/DDBJ databases">
        <authorList>
            <person name="Chan K.G."/>
            <person name="Lee L.S."/>
        </authorList>
    </citation>
    <scope>NUCLEOTIDE SEQUENCE [LARGE SCALE GENOMIC DNA]</scope>
    <source>
        <strain evidence="11">DSM 100970</strain>
    </source>
</reference>
<feature type="domain" description="Amidohydrolase-related" evidence="9">
    <location>
        <begin position="72"/>
        <end position="440"/>
    </location>
</feature>
<comment type="catalytic activity">
    <reaction evidence="8">
        <text>guanine + H2O + H(+) = xanthine + NH4(+)</text>
        <dbReference type="Rhea" id="RHEA:14665"/>
        <dbReference type="ChEBI" id="CHEBI:15377"/>
        <dbReference type="ChEBI" id="CHEBI:15378"/>
        <dbReference type="ChEBI" id="CHEBI:16235"/>
        <dbReference type="ChEBI" id="CHEBI:17712"/>
        <dbReference type="ChEBI" id="CHEBI:28938"/>
        <dbReference type="EC" id="3.5.4.3"/>
    </reaction>
</comment>
<dbReference type="EMBL" id="CP024847">
    <property type="protein sequence ID" value="AUR52674.1"/>
    <property type="molecule type" value="Genomic_DNA"/>
</dbReference>
<dbReference type="NCBIfam" id="TIGR02967">
    <property type="entry name" value="guan_deamin"/>
    <property type="match status" value="1"/>
</dbReference>
<dbReference type="OrthoDB" id="3189065at2"/>
<comment type="cofactor">
    <cofactor evidence="8">
        <name>Zn(2+)</name>
        <dbReference type="ChEBI" id="CHEBI:29105"/>
    </cofactor>
    <text evidence="8">Binds 1 zinc ion per subunit.</text>
</comment>
<evidence type="ECO:0000256" key="8">
    <source>
        <dbReference type="RuleBase" id="RU366009"/>
    </source>
</evidence>
<dbReference type="NCBIfam" id="NF006679">
    <property type="entry name" value="PRK09228.1"/>
    <property type="match status" value="1"/>
</dbReference>